<dbReference type="EMBL" id="JAUKPO010000005">
    <property type="protein sequence ID" value="MDO1446978.1"/>
    <property type="molecule type" value="Genomic_DNA"/>
</dbReference>
<gene>
    <name evidence="1" type="ORF">Q0590_11980</name>
</gene>
<proteinExistence type="predicted"/>
<protein>
    <submittedName>
        <fullName evidence="1">HAD family hydrolase</fullName>
    </submittedName>
</protein>
<dbReference type="GO" id="GO:0016787">
    <property type="term" value="F:hydrolase activity"/>
    <property type="evidence" value="ECO:0007669"/>
    <property type="project" value="UniProtKB-KW"/>
</dbReference>
<evidence type="ECO:0000313" key="1">
    <source>
        <dbReference type="EMBL" id="MDO1446978.1"/>
    </source>
</evidence>
<reference evidence="1" key="1">
    <citation type="submission" date="2023-07" db="EMBL/GenBank/DDBJ databases">
        <title>The genome sequence of Rhodocytophaga aerolata KACC 12507.</title>
        <authorList>
            <person name="Zhang X."/>
        </authorList>
    </citation>
    <scope>NUCLEOTIDE SEQUENCE</scope>
    <source>
        <strain evidence="1">KACC 12507</strain>
    </source>
</reference>
<name>A0ABT8R6T3_9BACT</name>
<keyword evidence="2" id="KW-1185">Reference proteome</keyword>
<comment type="caution">
    <text evidence="1">The sequence shown here is derived from an EMBL/GenBank/DDBJ whole genome shotgun (WGS) entry which is preliminary data.</text>
</comment>
<keyword evidence="1" id="KW-0378">Hydrolase</keyword>
<evidence type="ECO:0000313" key="2">
    <source>
        <dbReference type="Proteomes" id="UP001168528"/>
    </source>
</evidence>
<dbReference type="InterPro" id="IPR023214">
    <property type="entry name" value="HAD_sf"/>
</dbReference>
<organism evidence="1 2">
    <name type="scientific">Rhodocytophaga aerolata</name>
    <dbReference type="NCBI Taxonomy" id="455078"/>
    <lineage>
        <taxon>Bacteria</taxon>
        <taxon>Pseudomonadati</taxon>
        <taxon>Bacteroidota</taxon>
        <taxon>Cytophagia</taxon>
        <taxon>Cytophagales</taxon>
        <taxon>Rhodocytophagaceae</taxon>
        <taxon>Rhodocytophaga</taxon>
    </lineage>
</organism>
<dbReference type="Gene3D" id="3.40.50.1000">
    <property type="entry name" value="HAD superfamily/HAD-like"/>
    <property type="match status" value="1"/>
</dbReference>
<dbReference type="SUPFAM" id="SSF56784">
    <property type="entry name" value="HAD-like"/>
    <property type="match status" value="1"/>
</dbReference>
<dbReference type="InterPro" id="IPR036412">
    <property type="entry name" value="HAD-like_sf"/>
</dbReference>
<sequence length="155" mass="18174">MRIAFDLDNTLIPCGGEFPTVRRFPKPLMDLCGWEPLREGTIELMKYLKSQNNEIWIYTTSLRNPSSIKWLFLLYGIRIDGVVNQQIHNKKVRNEHIYCSKYPPAFGIDMLVDDQEGVQVEAAKYNFNMIWIKPEDTNWVDKVKQMCSGYSIKYT</sequence>
<dbReference type="Proteomes" id="UP001168528">
    <property type="component" value="Unassembled WGS sequence"/>
</dbReference>
<dbReference type="RefSeq" id="WP_302037780.1">
    <property type="nucleotide sequence ID" value="NZ_JAUKPO010000005.1"/>
</dbReference>
<accession>A0ABT8R6T3</accession>